<dbReference type="InterPro" id="IPR009771">
    <property type="entry name" value="RIC1_C"/>
</dbReference>
<dbReference type="InterPro" id="IPR036322">
    <property type="entry name" value="WD40_repeat_dom_sf"/>
</dbReference>
<sequence>MYFLSGWPKRLLCPLETLEQPLLIQADPQRTLFAVLSPSQLGLWYSRPSVLIVSYKESSKSASQFGVHEQAEWRPDSTMIAVSTTNGYILFFDIPSARDKYLYEPTYPKGSPHVKATPHYKEEQCAPSLNLEMKKVLDLQASITSLQSMLEDLLVATADGLLHLIHWDGMTNGRKAINLCTVPFSVDLQSSRGIFLFLCLWWGLVVEGNDSALLLHLPLPSGSRQLHGVWAQDILDGTCVAVNNKYRLMAFGCANGSVQVYTIDNTTGAMQLSHKLELTPKQYPDIWNKTGAVKLIRWSPDSCVVMVTWECGGLSLWSVFGAQLICTLGGDFAYQSDGTKKEHLKISSMSWGSEGYHLWAIDGDFSQNVGTERGNNKAQQFGILQFQFIKSALAVNPCMSNQEQVLLQGEDRLYLNCGDATQAQNPRSTSVHSEHRSVRERVPFSEGSLDSQGLSTLLGHRHWHVVQIHSTYLESNWPIRFSAIDKLGQNVAVVGKFGFAHYSLLTKKWKLFGNITQEQNMIVTGGLAWWNDFIVLACYNLSDRQEELRIYLRTSNLDNAFAHVTKVQAETLLLSVFRDIVILFRADCSICLYGIERRFDGPNPTASIQVLQEVSMSRYIPHPFLVVSVTLTSVRTETGISLKMPQQACEAESIMLNLAGQLIMVQRDRSGPQIREKDSSPNQRKLLPFCSPVVLAQSVENVWTTCRANKQKRHLLEALWLSCGGSGMKVWLPLFPRDQRKPHSFLSRRIMLPFHINIYPLAVLFEDALVLGAVNDTLLYDCLYTHSGAREHLEVLFPFCIVERTSQIYLHHILRQLLVRNLGEQALLLAHSCATLPYFPHVLELMLHEVLEEEATSREPIPDPLLPTVAKFITEFPLFLQTVVHCARKTEYALWNYLFAAVGNPKDLFEECLMAQDLDTAASYLIILQNMEVPAVSRQHATLLFNTALEQGKWELCRHMIRFLKAIGSGESETPPPTPTTQEPSSSGGFEFFRHRSISLSQSAENLPSSKFNLQKTLSMPSGPTGKRWSKDSDCAENMYIDMMLWRHARRLLEEIRLKDLGCFAAQLGFELIGWLCKERTRAARVEDFVIALKRLHKDFLWPFPVIPASSITSPFKNGKYRTAVGEQLLKSQSADGFLNMEVDTGVPSAPRSHSWLGTISASQREMDTASSHGPHMQDAFLSPLFNKGDECSIGSATDLTETSSMVDGDWTMVDENFSTLSLTPSELEHISLELASKGPHKSQVQLRYLLHIFTEAGCLDWCIVIGLILREASIISQVFSVIQSSDIDVEMLQNIKSGLHSVDRWASTDCPGYKPFLNAIKPQLQKLNDIAEEQVQPEAFQPVNLSKVTEQASPRTEESHGTSPQSDTGSSTASRHEEDMSGTEDEDPLQEGSYDCTVS</sequence>
<dbReference type="Pfam" id="PF25440">
    <property type="entry name" value="Beta-prop_RIC1_2nd"/>
    <property type="match status" value="1"/>
</dbReference>
<evidence type="ECO:0000256" key="4">
    <source>
        <dbReference type="SAM" id="MobiDB-lite"/>
    </source>
</evidence>
<dbReference type="Ensembl" id="ENSSPUT00000022540.1">
    <property type="protein sequence ID" value="ENSSPUP00000021136.1"/>
    <property type="gene ID" value="ENSSPUG00000016199.1"/>
</dbReference>
<dbReference type="InterPro" id="IPR040096">
    <property type="entry name" value="Ric1"/>
</dbReference>
<dbReference type="Gene3D" id="2.130.10.10">
    <property type="entry name" value="YVTN repeat-like/Quinoprotein amine dehydrogenase"/>
    <property type="match status" value="1"/>
</dbReference>
<gene>
    <name evidence="6" type="primary">RIC1</name>
</gene>
<feature type="compositionally biased region" description="Polar residues" evidence="4">
    <location>
        <begin position="1344"/>
        <end position="1355"/>
    </location>
</feature>
<dbReference type="GO" id="GO:0034066">
    <property type="term" value="C:Ric1-Rgp1 guanyl-nucleotide exchange factor complex"/>
    <property type="evidence" value="ECO:0007669"/>
    <property type="project" value="Ensembl"/>
</dbReference>
<dbReference type="SUPFAM" id="SSF50978">
    <property type="entry name" value="WD40 repeat-like"/>
    <property type="match status" value="1"/>
</dbReference>
<dbReference type="PANTHER" id="PTHR22746:SF10">
    <property type="entry name" value="GUANINE NUCLEOTIDE EXCHANGE FACTOR SUBUNIT RIC1"/>
    <property type="match status" value="1"/>
</dbReference>
<feature type="compositionally biased region" description="Polar residues" evidence="4">
    <location>
        <begin position="1362"/>
        <end position="1374"/>
    </location>
</feature>
<evidence type="ECO:0000259" key="5">
    <source>
        <dbReference type="Pfam" id="PF07064"/>
    </source>
</evidence>
<organism evidence="6 7">
    <name type="scientific">Sphenodon punctatus</name>
    <name type="common">Tuatara</name>
    <name type="synonym">Hatteria punctata</name>
    <dbReference type="NCBI Taxonomy" id="8508"/>
    <lineage>
        <taxon>Eukaryota</taxon>
        <taxon>Metazoa</taxon>
        <taxon>Chordata</taxon>
        <taxon>Craniata</taxon>
        <taxon>Vertebrata</taxon>
        <taxon>Euteleostomi</taxon>
        <taxon>Lepidosauria</taxon>
        <taxon>Sphenodontia</taxon>
        <taxon>Sphenodontidae</taxon>
        <taxon>Sphenodon</taxon>
    </lineage>
</organism>
<accession>A0A8D0HKH7</accession>
<feature type="domain" description="RIC1 C-terminal alpha solenoid region" evidence="5">
    <location>
        <begin position="811"/>
        <end position="969"/>
    </location>
</feature>
<dbReference type="GO" id="GO:0006886">
    <property type="term" value="P:intracellular protein transport"/>
    <property type="evidence" value="ECO:0007669"/>
    <property type="project" value="InterPro"/>
</dbReference>
<evidence type="ECO:0000256" key="2">
    <source>
        <dbReference type="ARBA" id="ARBA00023136"/>
    </source>
</evidence>
<evidence type="ECO:0000313" key="7">
    <source>
        <dbReference type="Proteomes" id="UP000694392"/>
    </source>
</evidence>
<dbReference type="Proteomes" id="UP000694392">
    <property type="component" value="Unplaced"/>
</dbReference>
<reference evidence="6" key="1">
    <citation type="submission" date="2025-08" db="UniProtKB">
        <authorList>
            <consortium name="Ensembl"/>
        </authorList>
    </citation>
    <scope>IDENTIFICATION</scope>
</reference>
<dbReference type="Pfam" id="PF07064">
    <property type="entry name" value="RIC1"/>
    <property type="match status" value="1"/>
</dbReference>
<evidence type="ECO:0000256" key="1">
    <source>
        <dbReference type="ARBA" id="ARBA00004370"/>
    </source>
</evidence>
<protein>
    <recommendedName>
        <fullName evidence="3">Protein RIC1 homolog</fullName>
    </recommendedName>
</protein>
<dbReference type="GO" id="GO:0042177">
    <property type="term" value="P:negative regulation of protein catabolic process"/>
    <property type="evidence" value="ECO:0007669"/>
    <property type="project" value="Ensembl"/>
</dbReference>
<dbReference type="GO" id="GO:0005829">
    <property type="term" value="C:cytosol"/>
    <property type="evidence" value="ECO:0007669"/>
    <property type="project" value="Ensembl"/>
</dbReference>
<dbReference type="GO" id="GO:0005085">
    <property type="term" value="F:guanyl-nucleotide exchange factor activity"/>
    <property type="evidence" value="ECO:0007669"/>
    <property type="project" value="Ensembl"/>
</dbReference>
<dbReference type="GO" id="GO:0031267">
    <property type="term" value="F:small GTPase binding"/>
    <property type="evidence" value="ECO:0007669"/>
    <property type="project" value="Ensembl"/>
</dbReference>
<keyword evidence="2" id="KW-0472">Membrane</keyword>
<dbReference type="GO" id="GO:1904888">
    <property type="term" value="P:cranial skeletal system development"/>
    <property type="evidence" value="ECO:0007669"/>
    <property type="project" value="Ensembl"/>
</dbReference>
<dbReference type="InterPro" id="IPR015943">
    <property type="entry name" value="WD40/YVTN_repeat-like_dom_sf"/>
</dbReference>
<dbReference type="GeneTree" id="ENSGT00390000002955"/>
<feature type="region of interest" description="Disordered" evidence="4">
    <location>
        <begin position="1340"/>
        <end position="1400"/>
    </location>
</feature>
<comment type="subcellular location">
    <subcellularLocation>
        <location evidence="1">Membrane</location>
    </subcellularLocation>
</comment>
<evidence type="ECO:0000256" key="3">
    <source>
        <dbReference type="ARBA" id="ARBA00029879"/>
    </source>
</evidence>
<feature type="compositionally biased region" description="Acidic residues" evidence="4">
    <location>
        <begin position="1381"/>
        <end position="1390"/>
    </location>
</feature>
<name>A0A8D0HKH7_SPHPU</name>
<dbReference type="GO" id="GO:0042147">
    <property type="term" value="P:retrograde transport, endosome to Golgi"/>
    <property type="evidence" value="ECO:0007669"/>
    <property type="project" value="Ensembl"/>
</dbReference>
<dbReference type="GO" id="GO:0003330">
    <property type="term" value="P:regulation of extracellular matrix constituent secretion"/>
    <property type="evidence" value="ECO:0007669"/>
    <property type="project" value="Ensembl"/>
</dbReference>
<keyword evidence="7" id="KW-1185">Reference proteome</keyword>
<proteinExistence type="predicted"/>
<evidence type="ECO:0000313" key="6">
    <source>
        <dbReference type="Ensembl" id="ENSSPUP00000021136.1"/>
    </source>
</evidence>
<dbReference type="GO" id="GO:0000139">
    <property type="term" value="C:Golgi membrane"/>
    <property type="evidence" value="ECO:0007669"/>
    <property type="project" value="TreeGrafter"/>
</dbReference>
<reference evidence="6" key="2">
    <citation type="submission" date="2025-09" db="UniProtKB">
        <authorList>
            <consortium name="Ensembl"/>
        </authorList>
    </citation>
    <scope>IDENTIFICATION</scope>
</reference>
<dbReference type="PANTHER" id="PTHR22746">
    <property type="entry name" value="RAB6A-GEF COMPLEX PARTNER PROTEIN 1"/>
    <property type="match status" value="1"/>
</dbReference>